<reference evidence="3" key="1">
    <citation type="submission" date="2020-11" db="EMBL/GenBank/DDBJ databases">
        <authorList>
            <person name="Tran Van P."/>
        </authorList>
    </citation>
    <scope>NUCLEOTIDE SEQUENCE</scope>
</reference>
<dbReference type="EMBL" id="OA887128">
    <property type="protein sequence ID" value="CAD7283253.1"/>
    <property type="molecule type" value="Genomic_DNA"/>
</dbReference>
<feature type="region of interest" description="Disordered" evidence="2">
    <location>
        <begin position="460"/>
        <end position="480"/>
    </location>
</feature>
<organism evidence="3">
    <name type="scientific">Notodromas monacha</name>
    <dbReference type="NCBI Taxonomy" id="399045"/>
    <lineage>
        <taxon>Eukaryota</taxon>
        <taxon>Metazoa</taxon>
        <taxon>Ecdysozoa</taxon>
        <taxon>Arthropoda</taxon>
        <taxon>Crustacea</taxon>
        <taxon>Oligostraca</taxon>
        <taxon>Ostracoda</taxon>
        <taxon>Podocopa</taxon>
        <taxon>Podocopida</taxon>
        <taxon>Cypridocopina</taxon>
        <taxon>Cypridoidea</taxon>
        <taxon>Cyprididae</taxon>
        <taxon>Notodromas</taxon>
    </lineage>
</organism>
<proteinExistence type="predicted"/>
<evidence type="ECO:0000313" key="3">
    <source>
        <dbReference type="EMBL" id="CAD7283253.1"/>
    </source>
</evidence>
<gene>
    <name evidence="3" type="ORF">NMOB1V02_LOCUS10869</name>
</gene>
<evidence type="ECO:0000256" key="2">
    <source>
        <dbReference type="SAM" id="MobiDB-lite"/>
    </source>
</evidence>
<evidence type="ECO:0000256" key="1">
    <source>
        <dbReference type="SAM" id="Coils"/>
    </source>
</evidence>
<dbReference type="AlphaFoldDB" id="A0A7R9BZL2"/>
<feature type="region of interest" description="Disordered" evidence="2">
    <location>
        <begin position="1"/>
        <end position="65"/>
    </location>
</feature>
<protein>
    <submittedName>
        <fullName evidence="3">Uncharacterized protein</fullName>
    </submittedName>
</protein>
<keyword evidence="1" id="KW-0175">Coiled coil</keyword>
<dbReference type="Proteomes" id="UP000678499">
    <property type="component" value="Unassembled WGS sequence"/>
</dbReference>
<keyword evidence="4" id="KW-1185">Reference proteome</keyword>
<accession>A0A7R9BZL2</accession>
<feature type="compositionally biased region" description="Acidic residues" evidence="2">
    <location>
        <begin position="1"/>
        <end position="14"/>
    </location>
</feature>
<sequence length="571" mass="63501">MESFSDDSDTLGMDEDAKSSGVLLQQQLLMSDAAPGEGVGRMMQAESNENRNPLLPPSGKCVPELPERRRRSSFCRTEPQTSVCVLSSPSPPPRKRRSESKDGLVAKDDIDLSRLDALQRHAWFANAAAAGVTTTSRLAFNLKGDNGLQNMLCDLVNRLKLLNEENFALKRDLQRSKEREKHYRQVEELALRQKLKETEESCRASLYEKRQVIRRLNSSFSQLTDKLSQRERALSQVRREVSSLEKHWTQSRLDCEILQGKLKALAAEQQVCKSKADENVLVSALVRAMDACNELTIAKLEGLVAHALVSNGKKAAPGVLEEANICGLDLREVSSEPELKLNVEPSRVVSPKQVMLVGCQSRQRDKEEAADLARAVDELRRELADSLWLTSTVSTGHVEQLGVEKRRSEPVDKEELERLRRDIADIQADTSDEETLVNTMLKQDVTCQLGRISQYVQDGLGVGDSSMKNKKKKEDEEKEETSLLLTKTPLCFGIPMPSASEPESGSESKSSGCTGIQHCCRTPSTDMSYCPPRNSPLVKSAHLVLDYASVSSNNKINNSRPCHRGLDELSE</sequence>
<name>A0A7R9BZL2_9CRUS</name>
<evidence type="ECO:0000313" key="4">
    <source>
        <dbReference type="Proteomes" id="UP000678499"/>
    </source>
</evidence>
<feature type="region of interest" description="Disordered" evidence="2">
    <location>
        <begin position="80"/>
        <end position="103"/>
    </location>
</feature>
<dbReference type="EMBL" id="CAJPEX010005091">
    <property type="protein sequence ID" value="CAG0923405.1"/>
    <property type="molecule type" value="Genomic_DNA"/>
</dbReference>
<feature type="coiled-coil region" evidence="1">
    <location>
        <begin position="220"/>
        <end position="247"/>
    </location>
</feature>